<dbReference type="InterPro" id="IPR044537">
    <property type="entry name" value="Rip2-like"/>
</dbReference>
<organism evidence="15 16">
    <name type="scientific">Planifilum fimeticola</name>
    <dbReference type="NCBI Taxonomy" id="201975"/>
    <lineage>
        <taxon>Bacteria</taxon>
        <taxon>Bacillati</taxon>
        <taxon>Bacillota</taxon>
        <taxon>Bacilli</taxon>
        <taxon>Bacillales</taxon>
        <taxon>Thermoactinomycetaceae</taxon>
        <taxon>Planifilum</taxon>
    </lineage>
</organism>
<feature type="transmembrane region" description="Helical" evidence="13">
    <location>
        <begin position="20"/>
        <end position="42"/>
    </location>
</feature>
<dbReference type="GO" id="GO:0006508">
    <property type="term" value="P:proteolysis"/>
    <property type="evidence" value="ECO:0007669"/>
    <property type="project" value="UniProtKB-KW"/>
</dbReference>
<evidence type="ECO:0000256" key="7">
    <source>
        <dbReference type="ARBA" id="ARBA00022723"/>
    </source>
</evidence>
<dbReference type="Pfam" id="PF02163">
    <property type="entry name" value="Peptidase_M50"/>
    <property type="match status" value="1"/>
</dbReference>
<proteinExistence type="inferred from homology"/>
<accession>A0A2T0LEB5</accession>
<dbReference type="PANTHER" id="PTHR35864:SF1">
    <property type="entry name" value="ZINC METALLOPROTEASE YWHC-RELATED"/>
    <property type="match status" value="1"/>
</dbReference>
<dbReference type="GO" id="GO:0005886">
    <property type="term" value="C:plasma membrane"/>
    <property type="evidence" value="ECO:0007669"/>
    <property type="project" value="UniProtKB-SubCell"/>
</dbReference>
<keyword evidence="4" id="KW-1003">Cell membrane</keyword>
<evidence type="ECO:0000256" key="11">
    <source>
        <dbReference type="ARBA" id="ARBA00023049"/>
    </source>
</evidence>
<dbReference type="OrthoDB" id="9800627at2"/>
<evidence type="ECO:0000256" key="6">
    <source>
        <dbReference type="ARBA" id="ARBA00022692"/>
    </source>
</evidence>
<comment type="similarity">
    <text evidence="3">Belongs to the peptidase M50B family.</text>
</comment>
<comment type="subcellular location">
    <subcellularLocation>
        <location evidence="2">Cell membrane</location>
        <topology evidence="2">Multi-pass membrane protein</topology>
    </subcellularLocation>
</comment>
<evidence type="ECO:0000256" key="5">
    <source>
        <dbReference type="ARBA" id="ARBA00022670"/>
    </source>
</evidence>
<evidence type="ECO:0000256" key="2">
    <source>
        <dbReference type="ARBA" id="ARBA00004651"/>
    </source>
</evidence>
<feature type="transmembrane region" description="Helical" evidence="13">
    <location>
        <begin position="138"/>
        <end position="157"/>
    </location>
</feature>
<dbReference type="Proteomes" id="UP000237797">
    <property type="component" value="Unassembled WGS sequence"/>
</dbReference>
<feature type="domain" description="Peptidase M50" evidence="14">
    <location>
        <begin position="132"/>
        <end position="175"/>
    </location>
</feature>
<feature type="transmembrane region" description="Helical" evidence="13">
    <location>
        <begin position="62"/>
        <end position="82"/>
    </location>
</feature>
<sequence>MVKEGGKLERFLAYPPDQILFIALALLPGFALHEFAHAYTAWRFGDPTAKREGRVTLNPLVHLDPIGTIAVFLLGFGWAKPVPVNRFHFRRPRLAGVLVTLAGPLANLLIAFVSLFLWHVLTQWGGVVPTEDSALVRMFDALIGINIVLFVFNLLPLPPLDGYRILEDLAPPHLRVRLTQLETYAIVLFLVLFVTPLGDRVFGPIFSTLVPSVYAGMEAVLRPLFGL</sequence>
<gene>
    <name evidence="15" type="ORF">CLV97_11320</name>
</gene>
<keyword evidence="5 15" id="KW-0645">Protease</keyword>
<dbReference type="GO" id="GO:0046872">
    <property type="term" value="F:metal ion binding"/>
    <property type="evidence" value="ECO:0007669"/>
    <property type="project" value="UniProtKB-KW"/>
</dbReference>
<keyword evidence="12 13" id="KW-0472">Membrane</keyword>
<evidence type="ECO:0000256" key="1">
    <source>
        <dbReference type="ARBA" id="ARBA00001947"/>
    </source>
</evidence>
<evidence type="ECO:0000313" key="15">
    <source>
        <dbReference type="EMBL" id="PRX40434.1"/>
    </source>
</evidence>
<keyword evidence="10 13" id="KW-1133">Transmembrane helix</keyword>
<evidence type="ECO:0000256" key="10">
    <source>
        <dbReference type="ARBA" id="ARBA00022989"/>
    </source>
</evidence>
<dbReference type="InterPro" id="IPR008915">
    <property type="entry name" value="Peptidase_M50"/>
</dbReference>
<dbReference type="PANTHER" id="PTHR35864">
    <property type="entry name" value="ZINC METALLOPROTEASE MJ0611-RELATED"/>
    <property type="match status" value="1"/>
</dbReference>
<name>A0A2T0LEB5_9BACL</name>
<dbReference type="CDD" id="cd06158">
    <property type="entry name" value="S2P-M50_like_1"/>
    <property type="match status" value="1"/>
</dbReference>
<dbReference type="AlphaFoldDB" id="A0A2T0LEB5"/>
<comment type="caution">
    <text evidence="15">The sequence shown here is derived from an EMBL/GenBank/DDBJ whole genome shotgun (WGS) entry which is preliminary data.</text>
</comment>
<evidence type="ECO:0000256" key="9">
    <source>
        <dbReference type="ARBA" id="ARBA00022833"/>
    </source>
</evidence>
<evidence type="ECO:0000256" key="3">
    <source>
        <dbReference type="ARBA" id="ARBA00007931"/>
    </source>
</evidence>
<keyword evidence="9" id="KW-0862">Zinc</keyword>
<dbReference type="InterPro" id="IPR052348">
    <property type="entry name" value="Metallopeptidase_M50B"/>
</dbReference>
<reference evidence="15 16" key="1">
    <citation type="submission" date="2018-03" db="EMBL/GenBank/DDBJ databases">
        <title>Genomic Encyclopedia of Archaeal and Bacterial Type Strains, Phase II (KMG-II): from individual species to whole genera.</title>
        <authorList>
            <person name="Goeker M."/>
        </authorList>
    </citation>
    <scope>NUCLEOTIDE SEQUENCE [LARGE SCALE GENOMIC DNA]</scope>
    <source>
        <strain evidence="15 16">DSM 44946</strain>
    </source>
</reference>
<dbReference type="EMBL" id="PVNE01000013">
    <property type="protein sequence ID" value="PRX40434.1"/>
    <property type="molecule type" value="Genomic_DNA"/>
</dbReference>
<evidence type="ECO:0000256" key="13">
    <source>
        <dbReference type="SAM" id="Phobius"/>
    </source>
</evidence>
<evidence type="ECO:0000313" key="16">
    <source>
        <dbReference type="Proteomes" id="UP000237797"/>
    </source>
</evidence>
<keyword evidence="8" id="KW-0378">Hydrolase</keyword>
<dbReference type="RefSeq" id="WP_146130454.1">
    <property type="nucleotide sequence ID" value="NZ_PVNE01000013.1"/>
</dbReference>
<evidence type="ECO:0000256" key="12">
    <source>
        <dbReference type="ARBA" id="ARBA00023136"/>
    </source>
</evidence>
<protein>
    <submittedName>
        <fullName evidence="15">Zn-dependent protease</fullName>
    </submittedName>
</protein>
<comment type="cofactor">
    <cofactor evidence="1">
        <name>Zn(2+)</name>
        <dbReference type="ChEBI" id="CHEBI:29105"/>
    </cofactor>
</comment>
<feature type="transmembrane region" description="Helical" evidence="13">
    <location>
        <begin position="178"/>
        <end position="195"/>
    </location>
</feature>
<keyword evidence="16" id="KW-1185">Reference proteome</keyword>
<feature type="transmembrane region" description="Helical" evidence="13">
    <location>
        <begin position="94"/>
        <end position="118"/>
    </location>
</feature>
<keyword evidence="11" id="KW-0482">Metalloprotease</keyword>
<dbReference type="GO" id="GO:0008237">
    <property type="term" value="F:metallopeptidase activity"/>
    <property type="evidence" value="ECO:0007669"/>
    <property type="project" value="UniProtKB-KW"/>
</dbReference>
<evidence type="ECO:0000256" key="4">
    <source>
        <dbReference type="ARBA" id="ARBA00022475"/>
    </source>
</evidence>
<evidence type="ECO:0000259" key="14">
    <source>
        <dbReference type="Pfam" id="PF02163"/>
    </source>
</evidence>
<keyword evidence="6 13" id="KW-0812">Transmembrane</keyword>
<evidence type="ECO:0000256" key="8">
    <source>
        <dbReference type="ARBA" id="ARBA00022801"/>
    </source>
</evidence>
<keyword evidence="7" id="KW-0479">Metal-binding</keyword>